<dbReference type="STRING" id="266748.HY04_10920"/>
<dbReference type="RefSeq" id="WP_034719662.1">
    <property type="nucleotide sequence ID" value="NZ_FOIX01000004.1"/>
</dbReference>
<gene>
    <name evidence="1" type="ORF">HY04_10920</name>
    <name evidence="2" type="ORF">NCTC13489_01379</name>
</gene>
<evidence type="ECO:0000313" key="2">
    <source>
        <dbReference type="EMBL" id="VEH99180.1"/>
    </source>
</evidence>
<organism evidence="2 4">
    <name type="scientific">Kaistella antarctica</name>
    <dbReference type="NCBI Taxonomy" id="266748"/>
    <lineage>
        <taxon>Bacteria</taxon>
        <taxon>Pseudomonadati</taxon>
        <taxon>Bacteroidota</taxon>
        <taxon>Flavobacteriia</taxon>
        <taxon>Flavobacteriales</taxon>
        <taxon>Weeksellaceae</taxon>
        <taxon>Chryseobacterium group</taxon>
        <taxon>Kaistella</taxon>
    </lineage>
</organism>
<keyword evidence="3" id="KW-1185">Reference proteome</keyword>
<dbReference type="AlphaFoldDB" id="A0A448NQW6"/>
<dbReference type="Proteomes" id="UP000270036">
    <property type="component" value="Chromosome"/>
</dbReference>
<dbReference type="OrthoDB" id="4393931at2"/>
<accession>A0A448NQW6</accession>
<dbReference type="EMBL" id="JPEP01000002">
    <property type="protein sequence ID" value="KEY18961.1"/>
    <property type="molecule type" value="Genomic_DNA"/>
</dbReference>
<dbReference type="Proteomes" id="UP000028349">
    <property type="component" value="Unassembled WGS sequence"/>
</dbReference>
<dbReference type="KEGG" id="cant:NCTC13489_01379"/>
<evidence type="ECO:0000313" key="3">
    <source>
        <dbReference type="Proteomes" id="UP000028349"/>
    </source>
</evidence>
<reference evidence="2 4" key="2">
    <citation type="submission" date="2018-12" db="EMBL/GenBank/DDBJ databases">
        <authorList>
            <consortium name="Pathogen Informatics"/>
        </authorList>
    </citation>
    <scope>NUCLEOTIDE SEQUENCE [LARGE SCALE GENOMIC DNA]</scope>
    <source>
        <strain evidence="2 4">NCTC13489</strain>
    </source>
</reference>
<evidence type="ECO:0000313" key="1">
    <source>
        <dbReference type="EMBL" id="KEY18961.1"/>
    </source>
</evidence>
<name>A0A448NQW6_9FLAO</name>
<reference evidence="1 3" key="1">
    <citation type="submission" date="2014-07" db="EMBL/GenBank/DDBJ databases">
        <authorList>
            <person name="Pisani N.G."/>
            <person name="Newman J.D."/>
        </authorList>
    </citation>
    <scope>NUCLEOTIDE SEQUENCE [LARGE SCALE GENOMIC DNA]</scope>
    <source>
        <strain evidence="1 3">LMG 24720</strain>
    </source>
</reference>
<sequence length="69" mass="7375">MNSEVISSIKFAVKITGDAGTIEKGDLGNHKIDDLLDDLGEMVTKMGGNVMVIPQHKMPTETGVAGVYR</sequence>
<proteinExistence type="predicted"/>
<dbReference type="EMBL" id="LR134441">
    <property type="protein sequence ID" value="VEH99180.1"/>
    <property type="molecule type" value="Genomic_DNA"/>
</dbReference>
<evidence type="ECO:0000313" key="4">
    <source>
        <dbReference type="Proteomes" id="UP000270036"/>
    </source>
</evidence>
<protein>
    <submittedName>
        <fullName evidence="2">Uncharacterized protein</fullName>
    </submittedName>
</protein>